<dbReference type="EMBL" id="UINC01122684">
    <property type="protein sequence ID" value="SVC98646.1"/>
    <property type="molecule type" value="Genomic_DNA"/>
</dbReference>
<feature type="non-terminal residue" evidence="1">
    <location>
        <position position="134"/>
    </location>
</feature>
<accession>A0A382RLY2</accession>
<proteinExistence type="predicted"/>
<protein>
    <submittedName>
        <fullName evidence="1">Uncharacterized protein</fullName>
    </submittedName>
</protein>
<gene>
    <name evidence="1" type="ORF">METZ01_LOCUS351500</name>
</gene>
<name>A0A382RLY2_9ZZZZ</name>
<evidence type="ECO:0000313" key="1">
    <source>
        <dbReference type="EMBL" id="SVC98646.1"/>
    </source>
</evidence>
<sequence>MTRITWTIALIWIWSIVPFTSSYAQDTLDTLSVLNDEALNVFLDFGRGDKNFIRTEITYVNYVRDRTQADVHILATTRRTGTGGQEYTFTFSGHKSYADLHDTLTHFTSQMDTQDEMRRGYTQVIQMGLMRYVA</sequence>
<organism evidence="1">
    <name type="scientific">marine metagenome</name>
    <dbReference type="NCBI Taxonomy" id="408172"/>
    <lineage>
        <taxon>unclassified sequences</taxon>
        <taxon>metagenomes</taxon>
        <taxon>ecological metagenomes</taxon>
    </lineage>
</organism>
<dbReference type="AlphaFoldDB" id="A0A382RLY2"/>
<reference evidence="1" key="1">
    <citation type="submission" date="2018-05" db="EMBL/GenBank/DDBJ databases">
        <authorList>
            <person name="Lanie J.A."/>
            <person name="Ng W.-L."/>
            <person name="Kazmierczak K.M."/>
            <person name="Andrzejewski T.M."/>
            <person name="Davidsen T.M."/>
            <person name="Wayne K.J."/>
            <person name="Tettelin H."/>
            <person name="Glass J.I."/>
            <person name="Rusch D."/>
            <person name="Podicherti R."/>
            <person name="Tsui H.-C.T."/>
            <person name="Winkler M.E."/>
        </authorList>
    </citation>
    <scope>NUCLEOTIDE SEQUENCE</scope>
</reference>